<evidence type="ECO:0000256" key="4">
    <source>
        <dbReference type="ARBA" id="ARBA00022840"/>
    </source>
</evidence>
<keyword evidence="4" id="KW-0067">ATP-binding</keyword>
<dbReference type="Pfam" id="PF00696">
    <property type="entry name" value="AA_kinase"/>
    <property type="match status" value="1"/>
</dbReference>
<dbReference type="InterPro" id="IPR001057">
    <property type="entry name" value="Glu/AcGlu_kinase"/>
</dbReference>
<dbReference type="GO" id="GO:0004349">
    <property type="term" value="F:glutamate 5-kinase activity"/>
    <property type="evidence" value="ECO:0007669"/>
    <property type="project" value="TreeGrafter"/>
</dbReference>
<keyword evidence="2" id="KW-0547">Nucleotide-binding</keyword>
<protein>
    <submittedName>
        <fullName evidence="6">PUA domain-containing protein</fullName>
    </submittedName>
</protein>
<dbReference type="InterPro" id="IPR036393">
    <property type="entry name" value="AceGlu_kinase-like_sf"/>
</dbReference>
<dbReference type="AlphaFoldDB" id="A0A6A0AAX8"/>
<dbReference type="GO" id="GO:0009084">
    <property type="term" value="P:glutamine family amino acid biosynthetic process"/>
    <property type="evidence" value="ECO:0007669"/>
    <property type="project" value="UniProtKB-ARBA"/>
</dbReference>
<feature type="non-terminal residue" evidence="6">
    <location>
        <position position="1"/>
    </location>
</feature>
<dbReference type="EMBL" id="BLLF01004634">
    <property type="protein sequence ID" value="GFH29989.1"/>
    <property type="molecule type" value="Genomic_DNA"/>
</dbReference>
<proteinExistence type="predicted"/>
<sequence length="87" mass="9753">MGLVNRPTQLAKKQALAAVGQVHLMRYYEDFLSALGLRCAQVLLTLDNLANRDQYLNARNTFTELLAYGAIPVVNENDTVAVQELRF</sequence>
<reference evidence="6 7" key="1">
    <citation type="submission" date="2020-02" db="EMBL/GenBank/DDBJ databases">
        <title>Draft genome sequence of Haematococcus lacustris strain NIES-144.</title>
        <authorList>
            <person name="Morimoto D."/>
            <person name="Nakagawa S."/>
            <person name="Yoshida T."/>
            <person name="Sawayama S."/>
        </authorList>
    </citation>
    <scope>NUCLEOTIDE SEQUENCE [LARGE SCALE GENOMIC DNA]</scope>
    <source>
        <strain evidence="6 7">NIES-144</strain>
    </source>
</reference>
<dbReference type="Proteomes" id="UP000485058">
    <property type="component" value="Unassembled WGS sequence"/>
</dbReference>
<evidence type="ECO:0000313" key="6">
    <source>
        <dbReference type="EMBL" id="GFH29989.1"/>
    </source>
</evidence>
<dbReference type="GO" id="GO:0005829">
    <property type="term" value="C:cytosol"/>
    <property type="evidence" value="ECO:0007669"/>
    <property type="project" value="TreeGrafter"/>
</dbReference>
<accession>A0A6A0AAX8</accession>
<feature type="non-terminal residue" evidence="6">
    <location>
        <position position="87"/>
    </location>
</feature>
<gene>
    <name evidence="6" type="ORF">HaLaN_28754</name>
</gene>
<dbReference type="InterPro" id="IPR001048">
    <property type="entry name" value="Asp/Glu/Uridylate_kinase"/>
</dbReference>
<evidence type="ECO:0000256" key="2">
    <source>
        <dbReference type="ARBA" id="ARBA00022741"/>
    </source>
</evidence>
<dbReference type="PANTHER" id="PTHR43654">
    <property type="entry name" value="GLUTAMATE 5-KINASE"/>
    <property type="match status" value="1"/>
</dbReference>
<name>A0A6A0AAX8_HAELA</name>
<feature type="domain" description="Aspartate/glutamate/uridylate kinase" evidence="5">
    <location>
        <begin position="9"/>
        <end position="84"/>
    </location>
</feature>
<evidence type="ECO:0000259" key="5">
    <source>
        <dbReference type="Pfam" id="PF00696"/>
    </source>
</evidence>
<evidence type="ECO:0000313" key="7">
    <source>
        <dbReference type="Proteomes" id="UP000485058"/>
    </source>
</evidence>
<keyword evidence="7" id="KW-1185">Reference proteome</keyword>
<dbReference type="PRINTS" id="PR00474">
    <property type="entry name" value="GLU5KINASE"/>
</dbReference>
<evidence type="ECO:0000256" key="1">
    <source>
        <dbReference type="ARBA" id="ARBA00022679"/>
    </source>
</evidence>
<evidence type="ECO:0000256" key="3">
    <source>
        <dbReference type="ARBA" id="ARBA00022777"/>
    </source>
</evidence>
<organism evidence="6 7">
    <name type="scientific">Haematococcus lacustris</name>
    <name type="common">Green alga</name>
    <name type="synonym">Haematococcus pluvialis</name>
    <dbReference type="NCBI Taxonomy" id="44745"/>
    <lineage>
        <taxon>Eukaryota</taxon>
        <taxon>Viridiplantae</taxon>
        <taxon>Chlorophyta</taxon>
        <taxon>core chlorophytes</taxon>
        <taxon>Chlorophyceae</taxon>
        <taxon>CS clade</taxon>
        <taxon>Chlamydomonadales</taxon>
        <taxon>Haematococcaceae</taxon>
        <taxon>Haematococcus</taxon>
    </lineage>
</organism>
<dbReference type="GO" id="GO:0005524">
    <property type="term" value="F:ATP binding"/>
    <property type="evidence" value="ECO:0007669"/>
    <property type="project" value="UniProtKB-KW"/>
</dbReference>
<keyword evidence="3" id="KW-0418">Kinase</keyword>
<dbReference type="PANTHER" id="PTHR43654:SF3">
    <property type="entry name" value="GLUTAMATE 5-KINASE"/>
    <property type="match status" value="1"/>
</dbReference>
<keyword evidence="1" id="KW-0808">Transferase</keyword>
<comment type="caution">
    <text evidence="6">The sequence shown here is derived from an EMBL/GenBank/DDBJ whole genome shotgun (WGS) entry which is preliminary data.</text>
</comment>
<dbReference type="SUPFAM" id="SSF53633">
    <property type="entry name" value="Carbamate kinase-like"/>
    <property type="match status" value="1"/>
</dbReference>
<dbReference type="Gene3D" id="3.40.1160.10">
    <property type="entry name" value="Acetylglutamate kinase-like"/>
    <property type="match status" value="1"/>
</dbReference>